<dbReference type="GO" id="GO:0046677">
    <property type="term" value="P:response to antibiotic"/>
    <property type="evidence" value="ECO:0007669"/>
    <property type="project" value="UniProtKB-KW"/>
</dbReference>
<evidence type="ECO:0000256" key="5">
    <source>
        <dbReference type="ARBA" id="ARBA00022801"/>
    </source>
</evidence>
<dbReference type="PANTHER" id="PTHR13891">
    <property type="entry name" value="CYTOCHROME C OXIDASE ASSEMBLY FACTOR 7"/>
    <property type="match status" value="1"/>
</dbReference>
<evidence type="ECO:0000256" key="2">
    <source>
        <dbReference type="ARBA" id="ARBA00008486"/>
    </source>
</evidence>
<dbReference type="EC" id="3.5.2.6" evidence="3"/>
<dbReference type="SMART" id="SM00671">
    <property type="entry name" value="SEL1"/>
    <property type="match status" value="2"/>
</dbReference>
<comment type="catalytic activity">
    <reaction evidence="1">
        <text>a beta-lactam + H2O = a substituted beta-amino acid</text>
        <dbReference type="Rhea" id="RHEA:20401"/>
        <dbReference type="ChEBI" id="CHEBI:15377"/>
        <dbReference type="ChEBI" id="CHEBI:35627"/>
        <dbReference type="ChEBI" id="CHEBI:140347"/>
        <dbReference type="EC" id="3.5.2.6"/>
    </reaction>
</comment>
<evidence type="ECO:0000256" key="6">
    <source>
        <dbReference type="ARBA" id="ARBA00022803"/>
    </source>
</evidence>
<dbReference type="InterPro" id="IPR040239">
    <property type="entry name" value="HcpB-like"/>
</dbReference>
<proteinExistence type="inferred from homology"/>
<dbReference type="SUPFAM" id="SSF81901">
    <property type="entry name" value="HCP-like"/>
    <property type="match status" value="1"/>
</dbReference>
<evidence type="ECO:0000256" key="1">
    <source>
        <dbReference type="ARBA" id="ARBA00001526"/>
    </source>
</evidence>
<keyword evidence="8" id="KW-0046">Antibiotic resistance</keyword>
<comment type="similarity">
    <text evidence="2">Belongs to the hcp beta-lactamase family.</text>
</comment>
<keyword evidence="6" id="KW-0802">TPR repeat</keyword>
<keyword evidence="7" id="KW-1015">Disulfide bond</keyword>
<keyword evidence="5" id="KW-0378">Hydrolase</keyword>
<name>A0A6S6SDI9_9BACT</name>
<dbReference type="PANTHER" id="PTHR13891:SF1">
    <property type="entry name" value="CYTOCHROME C OXIDASE ASSEMBLY FACTOR 7"/>
    <property type="match status" value="1"/>
</dbReference>
<keyword evidence="4" id="KW-0677">Repeat</keyword>
<reference evidence="9" key="1">
    <citation type="submission" date="2020-01" db="EMBL/GenBank/DDBJ databases">
        <authorList>
            <person name="Meier V. D."/>
            <person name="Meier V D."/>
        </authorList>
    </citation>
    <scope>NUCLEOTIDE SEQUENCE</scope>
    <source>
        <strain evidence="9">HLG_WM_MAG_01</strain>
    </source>
</reference>
<dbReference type="InterPro" id="IPR011990">
    <property type="entry name" value="TPR-like_helical_dom_sf"/>
</dbReference>
<sequence>MKNKILILILYTFVFVSIVNARPANTKTDFSLMKDDCDFRSTGHSCFRLGLYYIEHRLESKQGIKYLRKSCILGSGIGCMALGELYKNGSFNYAIDYKKSKYYYDKACLNGEKLGCRAYNSLYKRR</sequence>
<dbReference type="InterPro" id="IPR006597">
    <property type="entry name" value="Sel1-like"/>
</dbReference>
<evidence type="ECO:0000256" key="3">
    <source>
        <dbReference type="ARBA" id="ARBA00012865"/>
    </source>
</evidence>
<evidence type="ECO:0000313" key="9">
    <source>
        <dbReference type="EMBL" id="CAA6808036.1"/>
    </source>
</evidence>
<dbReference type="GO" id="GO:0008800">
    <property type="term" value="F:beta-lactamase activity"/>
    <property type="evidence" value="ECO:0007669"/>
    <property type="project" value="UniProtKB-EC"/>
</dbReference>
<evidence type="ECO:0000256" key="7">
    <source>
        <dbReference type="ARBA" id="ARBA00023157"/>
    </source>
</evidence>
<organism evidence="9">
    <name type="scientific">uncultured Sulfurovum sp</name>
    <dbReference type="NCBI Taxonomy" id="269237"/>
    <lineage>
        <taxon>Bacteria</taxon>
        <taxon>Pseudomonadati</taxon>
        <taxon>Campylobacterota</taxon>
        <taxon>Epsilonproteobacteria</taxon>
        <taxon>Campylobacterales</taxon>
        <taxon>Sulfurovaceae</taxon>
        <taxon>Sulfurovum</taxon>
        <taxon>environmental samples</taxon>
    </lineage>
</organism>
<evidence type="ECO:0000256" key="4">
    <source>
        <dbReference type="ARBA" id="ARBA00022737"/>
    </source>
</evidence>
<accession>A0A6S6SDI9</accession>
<dbReference type="EMBL" id="CACVAS010000047">
    <property type="protein sequence ID" value="CAA6808036.1"/>
    <property type="molecule type" value="Genomic_DNA"/>
</dbReference>
<protein>
    <recommendedName>
        <fullName evidence="3">beta-lactamase</fullName>
        <ecNumber evidence="3">3.5.2.6</ecNumber>
    </recommendedName>
</protein>
<evidence type="ECO:0000256" key="8">
    <source>
        <dbReference type="ARBA" id="ARBA00023251"/>
    </source>
</evidence>
<gene>
    <name evidence="9" type="ORF">HELGO_WM3367</name>
</gene>
<dbReference type="Gene3D" id="1.25.40.10">
    <property type="entry name" value="Tetratricopeptide repeat domain"/>
    <property type="match status" value="1"/>
</dbReference>
<dbReference type="AlphaFoldDB" id="A0A6S6SDI9"/>